<dbReference type="Proteomes" id="UP000765509">
    <property type="component" value="Unassembled WGS sequence"/>
</dbReference>
<feature type="domain" description="Integrase zinc-binding" evidence="8">
    <location>
        <begin position="194"/>
        <end position="248"/>
    </location>
</feature>
<evidence type="ECO:0000256" key="1">
    <source>
        <dbReference type="ARBA" id="ARBA00022679"/>
    </source>
</evidence>
<dbReference type="Pfam" id="PF17917">
    <property type="entry name" value="RT_RNaseH"/>
    <property type="match status" value="1"/>
</dbReference>
<organism evidence="9 10">
    <name type="scientific">Austropuccinia psidii MF-1</name>
    <dbReference type="NCBI Taxonomy" id="1389203"/>
    <lineage>
        <taxon>Eukaryota</taxon>
        <taxon>Fungi</taxon>
        <taxon>Dikarya</taxon>
        <taxon>Basidiomycota</taxon>
        <taxon>Pucciniomycotina</taxon>
        <taxon>Pucciniomycetes</taxon>
        <taxon>Pucciniales</taxon>
        <taxon>Sphaerophragmiaceae</taxon>
        <taxon>Austropuccinia</taxon>
    </lineage>
</organism>
<dbReference type="SUPFAM" id="SSF56672">
    <property type="entry name" value="DNA/RNA polymerases"/>
    <property type="match status" value="1"/>
</dbReference>
<keyword evidence="6" id="KW-0695">RNA-directed DNA polymerase</keyword>
<keyword evidence="2" id="KW-0548">Nucleotidyltransferase</keyword>
<dbReference type="Gene3D" id="1.10.340.70">
    <property type="match status" value="1"/>
</dbReference>
<feature type="domain" description="Reverse transcriptase RNase H-like" evidence="7">
    <location>
        <begin position="2"/>
        <end position="66"/>
    </location>
</feature>
<dbReference type="Pfam" id="PF17921">
    <property type="entry name" value="Integrase_H2C2"/>
    <property type="match status" value="1"/>
</dbReference>
<dbReference type="GO" id="GO:0004519">
    <property type="term" value="F:endonuclease activity"/>
    <property type="evidence" value="ECO:0007669"/>
    <property type="project" value="UniProtKB-KW"/>
</dbReference>
<evidence type="ECO:0000256" key="6">
    <source>
        <dbReference type="ARBA" id="ARBA00022918"/>
    </source>
</evidence>
<dbReference type="GO" id="GO:0003964">
    <property type="term" value="F:RNA-directed DNA polymerase activity"/>
    <property type="evidence" value="ECO:0007669"/>
    <property type="project" value="UniProtKB-KW"/>
</dbReference>
<name>A0A9Q3I2H6_9BASI</name>
<evidence type="ECO:0000259" key="8">
    <source>
        <dbReference type="Pfam" id="PF17921"/>
    </source>
</evidence>
<reference evidence="9" key="1">
    <citation type="submission" date="2021-03" db="EMBL/GenBank/DDBJ databases">
        <title>Draft genome sequence of rust myrtle Austropuccinia psidii MF-1, a brazilian biotype.</title>
        <authorList>
            <person name="Quecine M.C."/>
            <person name="Pachon D.M.R."/>
            <person name="Bonatelli M.L."/>
            <person name="Correr F.H."/>
            <person name="Franceschini L.M."/>
            <person name="Leite T.F."/>
            <person name="Margarido G.R.A."/>
            <person name="Almeida C.A."/>
            <person name="Ferrarezi J.A."/>
            <person name="Labate C.A."/>
        </authorList>
    </citation>
    <scope>NUCLEOTIDE SEQUENCE</scope>
    <source>
        <strain evidence="9">MF-1</strain>
    </source>
</reference>
<keyword evidence="1" id="KW-0808">Transferase</keyword>
<comment type="caution">
    <text evidence="9">The sequence shown here is derived from an EMBL/GenBank/DDBJ whole genome shotgun (WGS) entry which is preliminary data.</text>
</comment>
<evidence type="ECO:0000313" key="9">
    <source>
        <dbReference type="EMBL" id="MBW0527081.1"/>
    </source>
</evidence>
<evidence type="ECO:0008006" key="11">
    <source>
        <dbReference type="Google" id="ProtNLM"/>
    </source>
</evidence>
<gene>
    <name evidence="9" type="ORF">O181_066796</name>
</gene>
<sequence length="481" mass="56194">MKPTEARDGASQMEWLCLVWALEKLHYYVDSSLFEVITDFNEVKSLLNMKTPNRHMLRWQIAIQEYRGNMTIVHKAGNVQKNANVLINWALPNTAGNCAYVLTSAEPQIAIEGINITDVGTEFFEEVRESYKKDKNCHFLTALLEKDCKDASLANSLDDIWKKSYENGRFHLFDCILYHRSKHTHVMVFCSRMLINTLLLECHYKIYSGHLYEVRKLERIKTCSWWPSWGKYVIEYCHSCDRFQKANKATALELAYKNSIHASTDETPAMLEKGWNPKLPVDTLKKDFVDIHPIASIFKLLIDKLRHNEKQGMTGAFEYAKQKWDKSHKDPEFRLGELILVSTLKFNNIKGPKKLKDSFSGPFINKALHGTNAVQVEFSVELENKHPAFCVSLVKHYTSSDKELFPLGNETPLEVPPLDKSKWKKVLKVLKERRIRGRYKREYLVRYKNPQHEDKWIVAKKTPDSQRFLRSFRHDRRPIPQ</sequence>
<keyword evidence="5" id="KW-0378">Hydrolase</keyword>
<proteinExistence type="predicted"/>
<dbReference type="InterPro" id="IPR041588">
    <property type="entry name" value="Integrase_H2C2"/>
</dbReference>
<dbReference type="GO" id="GO:0016787">
    <property type="term" value="F:hydrolase activity"/>
    <property type="evidence" value="ECO:0007669"/>
    <property type="project" value="UniProtKB-KW"/>
</dbReference>
<evidence type="ECO:0000256" key="3">
    <source>
        <dbReference type="ARBA" id="ARBA00022722"/>
    </source>
</evidence>
<accession>A0A9Q3I2H6</accession>
<evidence type="ECO:0000256" key="5">
    <source>
        <dbReference type="ARBA" id="ARBA00022801"/>
    </source>
</evidence>
<evidence type="ECO:0000256" key="4">
    <source>
        <dbReference type="ARBA" id="ARBA00022759"/>
    </source>
</evidence>
<dbReference type="InterPro" id="IPR041373">
    <property type="entry name" value="RT_RNaseH"/>
</dbReference>
<dbReference type="InterPro" id="IPR050951">
    <property type="entry name" value="Retrovirus_Pol_polyprotein"/>
</dbReference>
<keyword evidence="3" id="KW-0540">Nuclease</keyword>
<dbReference type="PANTHER" id="PTHR37984:SF5">
    <property type="entry name" value="PROTEIN NYNRIN-LIKE"/>
    <property type="match status" value="1"/>
</dbReference>
<dbReference type="AlphaFoldDB" id="A0A9Q3I2H6"/>
<evidence type="ECO:0000259" key="7">
    <source>
        <dbReference type="Pfam" id="PF17917"/>
    </source>
</evidence>
<protein>
    <recommendedName>
        <fullName evidence="11">Reverse transcriptase RNase H-like domain-containing protein</fullName>
    </recommendedName>
</protein>
<dbReference type="InterPro" id="IPR043502">
    <property type="entry name" value="DNA/RNA_pol_sf"/>
</dbReference>
<evidence type="ECO:0000256" key="2">
    <source>
        <dbReference type="ARBA" id="ARBA00022695"/>
    </source>
</evidence>
<keyword evidence="4" id="KW-0255">Endonuclease</keyword>
<dbReference type="PANTHER" id="PTHR37984">
    <property type="entry name" value="PROTEIN CBG26694"/>
    <property type="match status" value="1"/>
</dbReference>
<dbReference type="EMBL" id="AVOT02033214">
    <property type="protein sequence ID" value="MBW0527081.1"/>
    <property type="molecule type" value="Genomic_DNA"/>
</dbReference>
<evidence type="ECO:0000313" key="10">
    <source>
        <dbReference type="Proteomes" id="UP000765509"/>
    </source>
</evidence>
<keyword evidence="10" id="KW-1185">Reference proteome</keyword>